<name>A0A367ZPV8_9BACT</name>
<reference evidence="1 2" key="1">
    <citation type="submission" date="2018-05" db="EMBL/GenBank/DDBJ databases">
        <title>A metagenomic window into the 2 km-deep terrestrial subsurface aquifer revealed taxonomically and functionally diverse microbial community comprising novel uncultured bacterial lineages.</title>
        <authorList>
            <person name="Kadnikov V.V."/>
            <person name="Mardanov A.V."/>
            <person name="Beletsky A.V."/>
            <person name="Banks D."/>
            <person name="Pimenov N.V."/>
            <person name="Frank Y.A."/>
            <person name="Karnachuk O.V."/>
            <person name="Ravin N.V."/>
        </authorList>
    </citation>
    <scope>NUCLEOTIDE SEQUENCE [LARGE SCALE GENOMIC DNA]</scope>
    <source>
        <strain evidence="1">BY5</strain>
    </source>
</reference>
<dbReference type="Proteomes" id="UP000252355">
    <property type="component" value="Unassembled WGS sequence"/>
</dbReference>
<protein>
    <submittedName>
        <fullName evidence="1">Uncharacterized protein</fullName>
    </submittedName>
</protein>
<evidence type="ECO:0000313" key="1">
    <source>
        <dbReference type="EMBL" id="RCK80070.1"/>
    </source>
</evidence>
<evidence type="ECO:0000313" key="2">
    <source>
        <dbReference type="Proteomes" id="UP000252355"/>
    </source>
</evidence>
<organism evidence="1 2">
    <name type="scientific">Candidatus Ozemobacter sibiricus</name>
    <dbReference type="NCBI Taxonomy" id="2268124"/>
    <lineage>
        <taxon>Bacteria</taxon>
        <taxon>Candidatus Ozemobacteria</taxon>
        <taxon>Candidatus Ozemobacterales</taxon>
        <taxon>Candidatus Ozemobacteraceae</taxon>
        <taxon>Candidatus Ozemobacter</taxon>
    </lineage>
</organism>
<dbReference type="AlphaFoldDB" id="A0A367ZPV8"/>
<comment type="caution">
    <text evidence="1">The sequence shown here is derived from an EMBL/GenBank/DDBJ whole genome shotgun (WGS) entry which is preliminary data.</text>
</comment>
<sequence length="185" mass="19745">MSLIEILVAGIVFLVIFMGLATSLQSVVMVNHLATGINDCLDRSRLGLRLLKYGDATVPALAEAASARLDPATGRLRFASTPTSGEDREVYLEQGRLLMRALPVGTPLVLMGDEPAARSGVRVVPPPNGGWAAVATSTNGACLVRLTLRVFYDANHAPDLATHVCDADEPEMTLTSSIFLRNSDR</sequence>
<accession>A0A367ZPV8</accession>
<gene>
    <name evidence="1" type="ORF">OZSIB_3574</name>
</gene>
<proteinExistence type="predicted"/>
<dbReference type="EMBL" id="QOQW01000008">
    <property type="protein sequence ID" value="RCK80070.1"/>
    <property type="molecule type" value="Genomic_DNA"/>
</dbReference>